<evidence type="ECO:0000313" key="3">
    <source>
        <dbReference type="Proteomes" id="UP000529783"/>
    </source>
</evidence>
<reference evidence="2 3" key="1">
    <citation type="submission" date="2020-07" db="EMBL/GenBank/DDBJ databases">
        <title>Sequencing the genomes of 1000 actinobacteria strains.</title>
        <authorList>
            <person name="Klenk H.-P."/>
        </authorList>
    </citation>
    <scope>NUCLEOTIDE SEQUENCE [LARGE SCALE GENOMIC DNA]</scope>
    <source>
        <strain evidence="2 3">DSM 40398</strain>
    </source>
</reference>
<accession>A0A7Y9EPP1</accession>
<gene>
    <name evidence="2" type="ORF">BJY14_007610</name>
</gene>
<keyword evidence="3" id="KW-1185">Reference proteome</keyword>
<comment type="caution">
    <text evidence="2">The sequence shown here is derived from an EMBL/GenBank/DDBJ whole genome shotgun (WGS) entry which is preliminary data.</text>
</comment>
<feature type="compositionally biased region" description="Basic residues" evidence="1">
    <location>
        <begin position="147"/>
        <end position="168"/>
    </location>
</feature>
<evidence type="ECO:0000313" key="2">
    <source>
        <dbReference type="EMBL" id="NYD51627.1"/>
    </source>
</evidence>
<proteinExistence type="predicted"/>
<feature type="region of interest" description="Disordered" evidence="1">
    <location>
        <begin position="125"/>
        <end position="178"/>
    </location>
</feature>
<dbReference type="EMBL" id="JACCBA010000001">
    <property type="protein sequence ID" value="NYD51627.1"/>
    <property type="molecule type" value="Genomic_DNA"/>
</dbReference>
<organism evidence="2 3">
    <name type="scientific">Actinomadura luteofluorescens</name>
    <dbReference type="NCBI Taxonomy" id="46163"/>
    <lineage>
        <taxon>Bacteria</taxon>
        <taxon>Bacillati</taxon>
        <taxon>Actinomycetota</taxon>
        <taxon>Actinomycetes</taxon>
        <taxon>Streptosporangiales</taxon>
        <taxon>Thermomonosporaceae</taxon>
        <taxon>Actinomadura</taxon>
    </lineage>
</organism>
<sequence length="241" mass="26510">MTSLRPPPGISNLLADLPQLLAELPHALFSLGSGPLGSPHLGLGLRAGLLKLLDGLLLGLIAFSLERRLGDEVCFFRRRRSDLRLLRRFILDQSFPGRRVLFRGLLVRDLVIAHPDVSDVIAHTSNVSPWPSQRNRLGSRTSSLRLVRPRAGRPARRPPGHPARRRPRAGQLGVAERARQDQTLTDTITKIHIRSRQTYSVPRVSTPSCEMTSGERVGGKRVARLMRTARFEGVTGAAGAG</sequence>
<dbReference type="Proteomes" id="UP000529783">
    <property type="component" value="Unassembled WGS sequence"/>
</dbReference>
<name>A0A7Y9EPP1_9ACTN</name>
<dbReference type="AlphaFoldDB" id="A0A7Y9EPP1"/>
<feature type="compositionally biased region" description="Polar residues" evidence="1">
    <location>
        <begin position="125"/>
        <end position="144"/>
    </location>
</feature>
<dbReference type="RefSeq" id="WP_179847988.1">
    <property type="nucleotide sequence ID" value="NZ_JACCBA010000001.1"/>
</dbReference>
<protein>
    <submittedName>
        <fullName evidence="2">Uncharacterized protein</fullName>
    </submittedName>
</protein>
<evidence type="ECO:0000256" key="1">
    <source>
        <dbReference type="SAM" id="MobiDB-lite"/>
    </source>
</evidence>